<dbReference type="InterPro" id="IPR036034">
    <property type="entry name" value="PDZ_sf"/>
</dbReference>
<feature type="domain" description="PDZ" evidence="1">
    <location>
        <begin position="138"/>
        <end position="172"/>
    </location>
</feature>
<gene>
    <name evidence="2" type="ORF">DYB30_006690</name>
</gene>
<evidence type="ECO:0000313" key="2">
    <source>
        <dbReference type="EMBL" id="RHY48781.1"/>
    </source>
</evidence>
<evidence type="ECO:0000313" key="3">
    <source>
        <dbReference type="Proteomes" id="UP000266643"/>
    </source>
</evidence>
<dbReference type="VEuPathDB" id="FungiDB:H257_17547"/>
<proteinExistence type="predicted"/>
<dbReference type="Gene3D" id="2.30.42.10">
    <property type="match status" value="1"/>
</dbReference>
<dbReference type="SUPFAM" id="SSF50156">
    <property type="entry name" value="PDZ domain-like"/>
    <property type="match status" value="1"/>
</dbReference>
<accession>A0A397CLG5</accession>
<reference evidence="2 3" key="1">
    <citation type="submission" date="2018-08" db="EMBL/GenBank/DDBJ databases">
        <title>Aphanomyces genome sequencing and annotation.</title>
        <authorList>
            <person name="Minardi D."/>
            <person name="Oidtmann B."/>
            <person name="Van Der Giezen M."/>
            <person name="Studholme D.J."/>
        </authorList>
    </citation>
    <scope>NUCLEOTIDE SEQUENCE [LARGE SCALE GENOMIC DNA]</scope>
    <source>
        <strain evidence="2 3">D2</strain>
    </source>
</reference>
<evidence type="ECO:0000259" key="1">
    <source>
        <dbReference type="PROSITE" id="PS50106"/>
    </source>
</evidence>
<dbReference type="EMBL" id="QUTD01007782">
    <property type="protein sequence ID" value="RHY48781.1"/>
    <property type="molecule type" value="Genomic_DNA"/>
</dbReference>
<dbReference type="PROSITE" id="PS50106">
    <property type="entry name" value="PDZ"/>
    <property type="match status" value="1"/>
</dbReference>
<dbReference type="InterPro" id="IPR001478">
    <property type="entry name" value="PDZ"/>
</dbReference>
<organism evidence="2 3">
    <name type="scientific">Aphanomyces astaci</name>
    <name type="common">Crayfish plague agent</name>
    <dbReference type="NCBI Taxonomy" id="112090"/>
    <lineage>
        <taxon>Eukaryota</taxon>
        <taxon>Sar</taxon>
        <taxon>Stramenopiles</taxon>
        <taxon>Oomycota</taxon>
        <taxon>Saprolegniomycetes</taxon>
        <taxon>Saprolegniales</taxon>
        <taxon>Verrucalvaceae</taxon>
        <taxon>Aphanomyces</taxon>
    </lineage>
</organism>
<sequence length="320" mass="35333">MGHVWSKQQQPDDYYLGHNGGAPYGLGNLTGILSHDRRTDVVYSDVASSSDTSHTVAIGSRTNLPIILLDSDTTTKKKAKHVDVLRRLGLVVRTSGSCLTKSASVVVTDVLRIVDGTKVVARNKTWGPDPRTWHGVKGPAEASGGIRIGDSIYAINGARLVNKSKRQVVKMLGECCSRQRSVVVTFRHGDAMAAVPWEAELCADVPEGEYIETDHEWGCLMKVGHRRSCRALLTLEVLATAEETAIRDKAVASINKVLDVVTDAAELALLLIKRLTEGDWFTSRVSARWIFPVAYSKVDPANKKELREYVPFRWYKGQHR</sequence>
<dbReference type="Gene3D" id="1.25.10.10">
    <property type="entry name" value="Leucine-rich Repeat Variant"/>
    <property type="match status" value="1"/>
</dbReference>
<dbReference type="Pfam" id="PF00595">
    <property type="entry name" value="PDZ"/>
    <property type="match status" value="1"/>
</dbReference>
<dbReference type="Proteomes" id="UP000266643">
    <property type="component" value="Unassembled WGS sequence"/>
</dbReference>
<comment type="caution">
    <text evidence="2">The sequence shown here is derived from an EMBL/GenBank/DDBJ whole genome shotgun (WGS) entry which is preliminary data.</text>
</comment>
<dbReference type="SMART" id="SM00228">
    <property type="entry name" value="PDZ"/>
    <property type="match status" value="1"/>
</dbReference>
<name>A0A397CLG5_APHAT</name>
<dbReference type="AlphaFoldDB" id="A0A397CLG5"/>
<protein>
    <recommendedName>
        <fullName evidence="1">PDZ domain-containing protein</fullName>
    </recommendedName>
</protein>
<dbReference type="InterPro" id="IPR011989">
    <property type="entry name" value="ARM-like"/>
</dbReference>